<feature type="transmembrane region" description="Helical" evidence="7">
    <location>
        <begin position="301"/>
        <end position="322"/>
    </location>
</feature>
<keyword evidence="4 7" id="KW-0812">Transmembrane</keyword>
<dbReference type="PANTHER" id="PTHR43163:SF6">
    <property type="entry name" value="DIPEPTIDE TRANSPORT SYSTEM PERMEASE PROTEIN DPPB-RELATED"/>
    <property type="match status" value="1"/>
</dbReference>
<evidence type="ECO:0000256" key="3">
    <source>
        <dbReference type="ARBA" id="ARBA00022475"/>
    </source>
</evidence>
<reference evidence="9 10" key="1">
    <citation type="submission" date="2019-09" db="EMBL/GenBank/DDBJ databases">
        <title>Genome sequence of Hymenobacter sp. M3.</title>
        <authorList>
            <person name="Srinivasan S."/>
        </authorList>
    </citation>
    <scope>NUCLEOTIDE SEQUENCE [LARGE SCALE GENOMIC DNA]</scope>
    <source>
        <strain evidence="9 10">M3</strain>
    </source>
</reference>
<dbReference type="PANTHER" id="PTHR43163">
    <property type="entry name" value="DIPEPTIDE TRANSPORT SYSTEM PERMEASE PROTEIN DPPB-RELATED"/>
    <property type="match status" value="1"/>
</dbReference>
<dbReference type="CDD" id="cd06261">
    <property type="entry name" value="TM_PBP2"/>
    <property type="match status" value="1"/>
</dbReference>
<feature type="transmembrane region" description="Helical" evidence="7">
    <location>
        <begin position="268"/>
        <end position="289"/>
    </location>
</feature>
<keyword evidence="5 7" id="KW-1133">Transmembrane helix</keyword>
<dbReference type="Proteomes" id="UP000326380">
    <property type="component" value="Unassembled WGS sequence"/>
</dbReference>
<dbReference type="AlphaFoldDB" id="A0AA88K076"/>
<name>A0AA88K076_9BACT</name>
<dbReference type="GO" id="GO:0005886">
    <property type="term" value="C:plasma membrane"/>
    <property type="evidence" value="ECO:0007669"/>
    <property type="project" value="UniProtKB-SubCell"/>
</dbReference>
<evidence type="ECO:0000256" key="2">
    <source>
        <dbReference type="ARBA" id="ARBA00022448"/>
    </source>
</evidence>
<evidence type="ECO:0000313" key="9">
    <source>
        <dbReference type="EMBL" id="KAA9338487.1"/>
    </source>
</evidence>
<keyword evidence="2 7" id="KW-0813">Transport</keyword>
<gene>
    <name evidence="9" type="ORF">F0P96_06540</name>
</gene>
<feature type="transmembrane region" description="Helical" evidence="7">
    <location>
        <begin position="12"/>
        <end position="30"/>
    </location>
</feature>
<feature type="transmembrane region" description="Helical" evidence="7">
    <location>
        <begin position="200"/>
        <end position="222"/>
    </location>
</feature>
<dbReference type="PROSITE" id="PS50928">
    <property type="entry name" value="ABC_TM1"/>
    <property type="match status" value="1"/>
</dbReference>
<evidence type="ECO:0000256" key="7">
    <source>
        <dbReference type="RuleBase" id="RU363032"/>
    </source>
</evidence>
<dbReference type="SUPFAM" id="SSF161098">
    <property type="entry name" value="MetI-like"/>
    <property type="match status" value="1"/>
</dbReference>
<comment type="similarity">
    <text evidence="7">Belongs to the binding-protein-dependent transport system permease family.</text>
</comment>
<feature type="domain" description="ABC transmembrane type-1" evidence="8">
    <location>
        <begin position="114"/>
        <end position="326"/>
    </location>
</feature>
<feature type="transmembrane region" description="Helical" evidence="7">
    <location>
        <begin position="149"/>
        <end position="173"/>
    </location>
</feature>
<evidence type="ECO:0000256" key="1">
    <source>
        <dbReference type="ARBA" id="ARBA00004651"/>
    </source>
</evidence>
<sequence>MGHALWLRLSRALLALWLVISIIFLLSHSLPRVALQSEDTGLRTGFLPERAAAELRYQRRLGLDQPVFYFRLAPWHWHGTTNQYHRWLTDLLRGDLGASYRDGRPSTAVLRETVGVTLPLVSLAFIGCTFLSINLALAMAMWPRVRSGMLVLLHGLEALPLFVLGLLLLLLLANPDALALFPAYGLGSADLQELTWLQRLPYLVLPVSSLVLVNLPALVLTLDAALQQSRVQPYMTTARAKGASIAGVWIRHALPNALLPFLTRLTDLLPALVGGAVVIEVLFALPGLGRLLLAAGATRDYPVLLGGVLMAAVVRLVSWLLADLLQAVADPRTRTSK</sequence>
<keyword evidence="3" id="KW-1003">Cell membrane</keyword>
<evidence type="ECO:0000256" key="6">
    <source>
        <dbReference type="ARBA" id="ARBA00023136"/>
    </source>
</evidence>
<dbReference type="GO" id="GO:0055085">
    <property type="term" value="P:transmembrane transport"/>
    <property type="evidence" value="ECO:0007669"/>
    <property type="project" value="InterPro"/>
</dbReference>
<comment type="caution">
    <text evidence="9">The sequence shown here is derived from an EMBL/GenBank/DDBJ whole genome shotgun (WGS) entry which is preliminary data.</text>
</comment>
<dbReference type="Pfam" id="PF00528">
    <property type="entry name" value="BPD_transp_1"/>
    <property type="match status" value="1"/>
</dbReference>
<dbReference type="InterPro" id="IPR000515">
    <property type="entry name" value="MetI-like"/>
</dbReference>
<dbReference type="EMBL" id="VTWU01000002">
    <property type="protein sequence ID" value="KAA9338487.1"/>
    <property type="molecule type" value="Genomic_DNA"/>
</dbReference>
<organism evidence="9 10">
    <name type="scientific">Hymenobacter busanensis</name>
    <dbReference type="NCBI Taxonomy" id="2607656"/>
    <lineage>
        <taxon>Bacteria</taxon>
        <taxon>Pseudomonadati</taxon>
        <taxon>Bacteroidota</taxon>
        <taxon>Cytophagia</taxon>
        <taxon>Cytophagales</taxon>
        <taxon>Hymenobacteraceae</taxon>
        <taxon>Hymenobacter</taxon>
    </lineage>
</organism>
<feature type="transmembrane region" description="Helical" evidence="7">
    <location>
        <begin position="243"/>
        <end position="262"/>
    </location>
</feature>
<proteinExistence type="inferred from homology"/>
<accession>A0AA88K076</accession>
<evidence type="ECO:0000259" key="8">
    <source>
        <dbReference type="PROSITE" id="PS50928"/>
    </source>
</evidence>
<dbReference type="Gene3D" id="1.10.3720.10">
    <property type="entry name" value="MetI-like"/>
    <property type="match status" value="1"/>
</dbReference>
<keyword evidence="6 7" id="KW-0472">Membrane</keyword>
<protein>
    <submittedName>
        <fullName evidence="9">ABC transporter permease</fullName>
    </submittedName>
</protein>
<keyword evidence="10" id="KW-1185">Reference proteome</keyword>
<evidence type="ECO:0000256" key="5">
    <source>
        <dbReference type="ARBA" id="ARBA00022989"/>
    </source>
</evidence>
<evidence type="ECO:0000256" key="4">
    <source>
        <dbReference type="ARBA" id="ARBA00022692"/>
    </source>
</evidence>
<comment type="subcellular location">
    <subcellularLocation>
        <location evidence="1 7">Cell membrane</location>
        <topology evidence="1 7">Multi-pass membrane protein</topology>
    </subcellularLocation>
</comment>
<feature type="transmembrane region" description="Helical" evidence="7">
    <location>
        <begin position="120"/>
        <end position="142"/>
    </location>
</feature>
<dbReference type="InterPro" id="IPR035906">
    <property type="entry name" value="MetI-like_sf"/>
</dbReference>
<evidence type="ECO:0000313" key="10">
    <source>
        <dbReference type="Proteomes" id="UP000326380"/>
    </source>
</evidence>